<dbReference type="InterPro" id="IPR008906">
    <property type="entry name" value="HATC_C_dom"/>
</dbReference>
<reference evidence="3" key="2">
    <citation type="submission" date="2015-01" db="EMBL/GenBank/DDBJ databases">
        <title>Evolutionary Origins and Diversification of the Mycorrhizal Mutualists.</title>
        <authorList>
            <consortium name="DOE Joint Genome Institute"/>
            <consortium name="Mycorrhizal Genomics Consortium"/>
            <person name="Kohler A."/>
            <person name="Kuo A."/>
            <person name="Nagy L.G."/>
            <person name="Floudas D."/>
            <person name="Copeland A."/>
            <person name="Barry K.W."/>
            <person name="Cichocki N."/>
            <person name="Veneault-Fourrey C."/>
            <person name="LaButti K."/>
            <person name="Lindquist E.A."/>
            <person name="Lipzen A."/>
            <person name="Lundell T."/>
            <person name="Morin E."/>
            <person name="Murat C."/>
            <person name="Riley R."/>
            <person name="Ohm R."/>
            <person name="Sun H."/>
            <person name="Tunlid A."/>
            <person name="Henrissat B."/>
            <person name="Grigoriev I.V."/>
            <person name="Hibbett D.S."/>
            <person name="Martin F."/>
        </authorList>
    </citation>
    <scope>NUCLEOTIDE SEQUENCE [LARGE SCALE GENOMIC DNA]</scope>
    <source>
        <strain evidence="3">LaAM-08-1</strain>
    </source>
</reference>
<keyword evidence="3" id="KW-1185">Reference proteome</keyword>
<evidence type="ECO:0000313" key="2">
    <source>
        <dbReference type="EMBL" id="KIJ90092.1"/>
    </source>
</evidence>
<reference evidence="2 3" key="1">
    <citation type="submission" date="2014-04" db="EMBL/GenBank/DDBJ databases">
        <authorList>
            <consortium name="DOE Joint Genome Institute"/>
            <person name="Kuo A."/>
            <person name="Kohler A."/>
            <person name="Nagy L.G."/>
            <person name="Floudas D."/>
            <person name="Copeland A."/>
            <person name="Barry K.W."/>
            <person name="Cichocki N."/>
            <person name="Veneault-Fourrey C."/>
            <person name="LaButti K."/>
            <person name="Lindquist E.A."/>
            <person name="Lipzen A."/>
            <person name="Lundell T."/>
            <person name="Morin E."/>
            <person name="Murat C."/>
            <person name="Sun H."/>
            <person name="Tunlid A."/>
            <person name="Henrissat B."/>
            <person name="Grigoriev I.V."/>
            <person name="Hibbett D.S."/>
            <person name="Martin F."/>
            <person name="Nordberg H.P."/>
            <person name="Cantor M.N."/>
            <person name="Hua S.X."/>
        </authorList>
    </citation>
    <scope>NUCLEOTIDE SEQUENCE [LARGE SCALE GENOMIC DNA]</scope>
    <source>
        <strain evidence="2 3">LaAM-08-1</strain>
    </source>
</reference>
<dbReference type="EMBL" id="KN839292">
    <property type="protein sequence ID" value="KIJ90092.1"/>
    <property type="molecule type" value="Genomic_DNA"/>
</dbReference>
<dbReference type="Pfam" id="PF05699">
    <property type="entry name" value="Dimer_Tnp_hAT"/>
    <property type="match status" value="1"/>
</dbReference>
<evidence type="ECO:0000259" key="1">
    <source>
        <dbReference type="Pfam" id="PF05699"/>
    </source>
</evidence>
<dbReference type="GO" id="GO:0046983">
    <property type="term" value="F:protein dimerization activity"/>
    <property type="evidence" value="ECO:0007669"/>
    <property type="project" value="InterPro"/>
</dbReference>
<protein>
    <recommendedName>
        <fullName evidence="1">HAT C-terminal dimerisation domain-containing protein</fullName>
    </recommendedName>
</protein>
<name>A0A0C9X0J9_9AGAR</name>
<dbReference type="HOGENOM" id="CLU_009123_15_1_1"/>
<feature type="non-terminal residue" evidence="2">
    <location>
        <position position="93"/>
    </location>
</feature>
<feature type="domain" description="HAT C-terminal dimerisation" evidence="1">
    <location>
        <begin position="1"/>
        <end position="50"/>
    </location>
</feature>
<gene>
    <name evidence="2" type="ORF">K443DRAFT_59206</name>
</gene>
<sequence length="93" mass="10484">PLLYAAAMDVLPMQASSVPCERVFSSSKETDTLRQSQLSPEMMEMFQVLKFQYHPGRLDFNNKWIASEAELSVADISLELVDEMLADGRVSEL</sequence>
<evidence type="ECO:0000313" key="3">
    <source>
        <dbReference type="Proteomes" id="UP000054477"/>
    </source>
</evidence>
<feature type="non-terminal residue" evidence="2">
    <location>
        <position position="1"/>
    </location>
</feature>
<dbReference type="OrthoDB" id="3262464at2759"/>
<dbReference type="AlphaFoldDB" id="A0A0C9X0J9"/>
<organism evidence="2 3">
    <name type="scientific">Laccaria amethystina LaAM-08-1</name>
    <dbReference type="NCBI Taxonomy" id="1095629"/>
    <lineage>
        <taxon>Eukaryota</taxon>
        <taxon>Fungi</taxon>
        <taxon>Dikarya</taxon>
        <taxon>Basidiomycota</taxon>
        <taxon>Agaricomycotina</taxon>
        <taxon>Agaricomycetes</taxon>
        <taxon>Agaricomycetidae</taxon>
        <taxon>Agaricales</taxon>
        <taxon>Agaricineae</taxon>
        <taxon>Hydnangiaceae</taxon>
        <taxon>Laccaria</taxon>
    </lineage>
</organism>
<proteinExistence type="predicted"/>
<dbReference type="InterPro" id="IPR012337">
    <property type="entry name" value="RNaseH-like_sf"/>
</dbReference>
<dbReference type="SUPFAM" id="SSF53098">
    <property type="entry name" value="Ribonuclease H-like"/>
    <property type="match status" value="1"/>
</dbReference>
<accession>A0A0C9X0J9</accession>
<dbReference type="Proteomes" id="UP000054477">
    <property type="component" value="Unassembled WGS sequence"/>
</dbReference>